<protein>
    <submittedName>
        <fullName evidence="9">Protein phosphatase 2C domain-containing protein</fullName>
    </submittedName>
</protein>
<evidence type="ECO:0000313" key="8">
    <source>
        <dbReference type="EMBL" id="RDA41813.1"/>
    </source>
</evidence>
<comment type="caution">
    <text evidence="9">The sequence shown here is derived from an EMBL/GenBank/DDBJ whole genome shotgun (WGS) entry which is preliminary data.</text>
</comment>
<accession>A0A236LJ54</accession>
<reference evidence="5" key="8">
    <citation type="submission" date="2021-01" db="EMBL/GenBank/DDBJ databases">
        <title>Genomes of Escherichia coli STEC strains from raw meat-based diets for companion animals.</title>
        <authorList>
            <person name="Stevens M.J.A."/>
            <person name="Stephan R."/>
        </authorList>
    </citation>
    <scope>NUCLEOTIDE SEQUENCE</scope>
    <source>
        <strain evidence="5">ATC7-7</strain>
    </source>
</reference>
<reference evidence="4" key="2">
    <citation type="journal article" date="2018" name="Genome Biol.">
        <title>SKESA: strategic k-mer extension for scrupulous assemblies.</title>
        <authorList>
            <person name="Souvorov A."/>
            <person name="Agarwala R."/>
            <person name="Lipman D.J."/>
        </authorList>
    </citation>
    <scope>NUCLEOTIDE SEQUENCE [LARGE SCALE GENOMIC DNA]</scope>
    <source>
        <strain evidence="4">W1_5_ERB1</strain>
    </source>
</reference>
<dbReference type="EMBL" id="AASVQO010000009">
    <property type="protein sequence ID" value="EFH3674384.1"/>
    <property type="molecule type" value="Genomic_DNA"/>
</dbReference>
<dbReference type="EMBL" id="MPAF01000001">
    <property type="protein sequence ID" value="OOK32148.1"/>
    <property type="molecule type" value="Genomic_DNA"/>
</dbReference>
<sequence>MSWRLVYASAVGTSHISADLPCQDACQMQVAWLNDQQPLLVMFLADGAGSVSQGGEGAKLAVNEAMAFMVQKVQDGELGLNDVLATNMVLTIRQRLFAEAEAKALAVRDFACTFLGLISSANGTLIMQIGDGGVVVDFGRGLELPLTPMVGEYANMTHFISDEDAVSRLETFTSTERAHKVAAFTDGIQRLALNMLDNSPHVPFFTPFFNGLAAATQEQLDLLPELLKQFLSSPAVNERTDDDKTLALALWLP</sequence>
<dbReference type="EMBL" id="VSBS01000472">
    <property type="protein sequence ID" value="TXT01059.1"/>
    <property type="molecule type" value="Genomic_DNA"/>
</dbReference>
<evidence type="ECO:0000313" key="6">
    <source>
        <dbReference type="EMBL" id="NEM86987.1"/>
    </source>
</evidence>
<reference evidence="4" key="4">
    <citation type="submission" date="2018-08" db="EMBL/GenBank/DDBJ databases">
        <authorList>
            <consortium name="NCBI Pathogen Detection Project"/>
        </authorList>
    </citation>
    <scope>NUCLEOTIDE SEQUENCE</scope>
    <source>
        <strain evidence="4">W1_5_ERB1</strain>
    </source>
</reference>
<evidence type="ECO:0000313" key="4">
    <source>
        <dbReference type="EMBL" id="HAH1418784.1"/>
    </source>
</evidence>
<dbReference type="EMBL" id="QOGZ01000004">
    <property type="protein sequence ID" value="RDA41813.1"/>
    <property type="molecule type" value="Genomic_DNA"/>
</dbReference>
<evidence type="ECO:0000313" key="15">
    <source>
        <dbReference type="Proteomes" id="UP000543424"/>
    </source>
</evidence>
<dbReference type="Proteomes" id="UP000469708">
    <property type="component" value="Unassembled WGS sequence"/>
</dbReference>
<dbReference type="EMBL" id="AASWBF010000022">
    <property type="protein sequence ID" value="EFH4961889.1"/>
    <property type="molecule type" value="Genomic_DNA"/>
</dbReference>
<dbReference type="Proteomes" id="UP000188855">
    <property type="component" value="Unassembled WGS sequence"/>
</dbReference>
<evidence type="ECO:0000313" key="5">
    <source>
        <dbReference type="EMBL" id="MBL6205223.1"/>
    </source>
</evidence>
<dbReference type="RefSeq" id="WP_000119055.1">
    <property type="nucleotide sequence ID" value="NZ_AP022095.1"/>
</dbReference>
<evidence type="ECO:0000313" key="7">
    <source>
        <dbReference type="EMBL" id="OOK32148.1"/>
    </source>
</evidence>
<dbReference type="Gene3D" id="3.60.40.10">
    <property type="entry name" value="PPM-type phosphatase domain"/>
    <property type="match status" value="1"/>
</dbReference>
<dbReference type="EMBL" id="JAETYU010000025">
    <property type="protein sequence ID" value="MBL6205223.1"/>
    <property type="molecule type" value="Genomic_DNA"/>
</dbReference>
<dbReference type="SMR" id="A0A024L211"/>
<dbReference type="AlphaFoldDB" id="A0A024L211"/>
<reference evidence="9 12" key="5">
    <citation type="submission" date="2019-08" db="EMBL/GenBank/DDBJ databases">
        <title>Whole genome analysis of cultivated E. coli strains isolated from CD patients and healthy donors.</title>
        <authorList>
            <person name="Siniagina M.N."/>
            <person name="Markelova M.I."/>
            <person name="Laikov A.V."/>
            <person name="Boulygina E.A."/>
            <person name="Khusnutdinova D.R."/>
            <person name="Kharchenko A."/>
            <person name="Grigoryeva T.V."/>
        </authorList>
    </citation>
    <scope>NUCLEOTIDE SEQUENCE [LARGE SCALE GENOMIC DNA]</scope>
    <source>
        <strain evidence="9 12">3_77_5</strain>
    </source>
</reference>
<evidence type="ECO:0000313" key="12">
    <source>
        <dbReference type="Proteomes" id="UP000321461"/>
    </source>
</evidence>
<dbReference type="Proteomes" id="UP000253687">
    <property type="component" value="Unassembled WGS sequence"/>
</dbReference>
<evidence type="ECO:0000313" key="2">
    <source>
        <dbReference type="EMBL" id="EFH3674384.1"/>
    </source>
</evidence>
<evidence type="ECO:0000313" key="13">
    <source>
        <dbReference type="Proteomes" id="UP000469708"/>
    </source>
</evidence>
<dbReference type="InterPro" id="IPR036457">
    <property type="entry name" value="PPM-type-like_dom_sf"/>
</dbReference>
<dbReference type="OMA" id="CQDAHHW"/>
<dbReference type="InterPro" id="IPR001932">
    <property type="entry name" value="PPM-type_phosphatase-like_dom"/>
</dbReference>
<dbReference type="SUPFAM" id="SSF81606">
    <property type="entry name" value="PP2C-like"/>
    <property type="match status" value="1"/>
</dbReference>
<dbReference type="Proteomes" id="UP000534496">
    <property type="component" value="Unassembled WGS sequence"/>
</dbReference>
<evidence type="ECO:0000259" key="1">
    <source>
        <dbReference type="Pfam" id="PF13672"/>
    </source>
</evidence>
<dbReference type="EMBL" id="DABALL010000010">
    <property type="protein sequence ID" value="HAH1418784.1"/>
    <property type="molecule type" value="Genomic_DNA"/>
</dbReference>
<evidence type="ECO:0000313" key="3">
    <source>
        <dbReference type="EMBL" id="EFH4961889.1"/>
    </source>
</evidence>
<organism evidence="9 12">
    <name type="scientific">Escherichia coli</name>
    <dbReference type="NCBI Taxonomy" id="562"/>
    <lineage>
        <taxon>Bacteria</taxon>
        <taxon>Pseudomonadati</taxon>
        <taxon>Pseudomonadota</taxon>
        <taxon>Gammaproteobacteria</taxon>
        <taxon>Enterobacterales</taxon>
        <taxon>Enterobacteriaceae</taxon>
        <taxon>Escherichia</taxon>
    </lineage>
</organism>
<evidence type="ECO:0000313" key="9">
    <source>
        <dbReference type="EMBL" id="TXT01059.1"/>
    </source>
</evidence>
<dbReference type="Proteomes" id="UP000844228">
    <property type="component" value="Unassembled WGS sequence"/>
</dbReference>
<dbReference type="Proteomes" id="UP000543424">
    <property type="component" value="Unassembled WGS sequence"/>
</dbReference>
<dbReference type="GeneID" id="75172194"/>
<gene>
    <name evidence="7" type="ORF">BMT91_00690</name>
    <name evidence="8" type="ORF">DTL43_05180</name>
    <name evidence="3" type="ORF">F9413_15395</name>
    <name evidence="2" type="ORF">F9461_14375</name>
    <name evidence="9" type="ORF">FWK02_14410</name>
    <name evidence="6" type="ORF">G3V95_16020</name>
    <name evidence="4" type="ORF">HHH44_002176</name>
    <name evidence="5" type="ORF">JNA68_18775</name>
</gene>
<reference evidence="8 11" key="3">
    <citation type="submission" date="2018-07" db="EMBL/GenBank/DDBJ databases">
        <title>Whole Genome Sequence Analysis of Avian Pathogenic E. coli - An Australian Perspective.</title>
        <authorList>
            <person name="Cummins M.L."/>
            <person name="Reid C.J."/>
            <person name="Roy Chowdhury P."/>
            <person name="Bushell R."/>
            <person name="Esbert N."/>
            <person name="Tivendale K.A."/>
            <person name="Noormohammadi A.H."/>
            <person name="Islam S."/>
            <person name="Marenda M.S."/>
            <person name="Browning G.F."/>
            <person name="Markham P.F."/>
            <person name="Djordjevic S.P."/>
        </authorList>
    </citation>
    <scope>NUCLEOTIDE SEQUENCE [LARGE SCALE GENOMIC DNA]</scope>
    <source>
        <strain evidence="8 11">AVC211</strain>
    </source>
</reference>
<dbReference type="Proteomes" id="UP000321461">
    <property type="component" value="Unassembled WGS sequence"/>
</dbReference>
<evidence type="ECO:0000313" key="10">
    <source>
        <dbReference type="Proteomes" id="UP000188855"/>
    </source>
</evidence>
<name>A0A024L211_ECOLX</name>
<reference evidence="7 10" key="1">
    <citation type="submission" date="2016-10" db="EMBL/GenBank/DDBJ databases">
        <title>Whole genome sequences of antibiotic resistant commensal Escherichia coli from healthy Australian adults.</title>
        <authorList>
            <person name="Moran R.A."/>
            <person name="Anantham S."/>
            <person name="Nigro S.J."/>
            <person name="Holt K.E."/>
            <person name="Hall R.M."/>
        </authorList>
    </citation>
    <scope>NUCLEOTIDE SEQUENCE [LARGE SCALE GENOMIC DNA]</scope>
    <source>
        <strain evidence="7 10">2.3-R4</strain>
    </source>
</reference>
<dbReference type="EMBL" id="JAAGYI010000025">
    <property type="protein sequence ID" value="NEM86987.1"/>
    <property type="molecule type" value="Genomic_DNA"/>
</dbReference>
<evidence type="ECO:0000313" key="11">
    <source>
        <dbReference type="Proteomes" id="UP000253687"/>
    </source>
</evidence>
<feature type="domain" description="PPM-type phosphatase" evidence="1">
    <location>
        <begin position="11"/>
        <end position="220"/>
    </location>
</feature>
<dbReference type="Pfam" id="PF13672">
    <property type="entry name" value="PP2C_2"/>
    <property type="match status" value="1"/>
</dbReference>
<accession>A0A024L211</accession>
<reference evidence="6 13" key="7">
    <citation type="submission" date="2020-02" db="EMBL/GenBank/DDBJ databases">
        <authorList>
            <person name="Subbiah M."/>
            <person name="Call D."/>
        </authorList>
    </citation>
    <scope>NUCLEOTIDE SEQUENCE [LARGE SCALE GENOMIC DNA]</scope>
    <source>
        <strain evidence="6 13">8375wC2</strain>
    </source>
</reference>
<dbReference type="Proteomes" id="UP000655659">
    <property type="component" value="Unassembled WGS sequence"/>
</dbReference>
<evidence type="ECO:0000313" key="14">
    <source>
        <dbReference type="Proteomes" id="UP000534496"/>
    </source>
</evidence>
<proteinExistence type="predicted"/>
<reference evidence="14 15" key="6">
    <citation type="submission" date="2019-12" db="EMBL/GenBank/DDBJ databases">
        <authorList>
            <consortium name="NARMS: The National Antimicrobial Resistance Monitoring System"/>
        </authorList>
    </citation>
    <scope>NUCLEOTIDE SEQUENCE [LARGE SCALE GENOMIC DNA]</scope>
    <source>
        <strain evidence="3 15">CVM N19EC0130</strain>
        <strain evidence="2 14">CVM N19EC0189</strain>
    </source>
</reference>